<evidence type="ECO:0000313" key="2">
    <source>
        <dbReference type="Proteomes" id="UP000006633"/>
    </source>
</evidence>
<accession>D7A7U1</accession>
<dbReference type="RefSeq" id="WP_013167902.1">
    <property type="nucleotide sequence ID" value="NC_014217.1"/>
</dbReference>
<dbReference type="InterPro" id="IPR002636">
    <property type="entry name" value="DUF29"/>
</dbReference>
<evidence type="ECO:0008006" key="3">
    <source>
        <dbReference type="Google" id="ProtNLM"/>
    </source>
</evidence>
<dbReference type="STRING" id="639283.Snov_3124"/>
<organism evidence="1 2">
    <name type="scientific">Ancylobacter novellus (strain ATCC 8093 / DSM 506 / JCM 20403 / CCM 1077 / IAM 12100 / NBRC 12443 / NCIMB 10456)</name>
    <name type="common">Starkeya novella</name>
    <dbReference type="NCBI Taxonomy" id="639283"/>
    <lineage>
        <taxon>Bacteria</taxon>
        <taxon>Pseudomonadati</taxon>
        <taxon>Pseudomonadota</taxon>
        <taxon>Alphaproteobacteria</taxon>
        <taxon>Hyphomicrobiales</taxon>
        <taxon>Xanthobacteraceae</taxon>
        <taxon>Ancylobacter</taxon>
    </lineage>
</organism>
<reference evidence="1 2" key="1">
    <citation type="journal article" date="2012" name="Stand. Genomic Sci.">
        <title>Complete genome sequence of the facultatively chemolithoautotrophic and methylotrophic alpha Proteobacterium Starkeya novella type strain (ATCC 8093(T)).</title>
        <authorList>
            <person name="Kappler U."/>
            <person name="Davenport K."/>
            <person name="Beatson S."/>
            <person name="Lucas S."/>
            <person name="Lapidus A."/>
            <person name="Copeland A."/>
            <person name="Berry K.W."/>
            <person name="Glavina Del Rio T."/>
            <person name="Hammon N."/>
            <person name="Dalin E."/>
            <person name="Tice H."/>
            <person name="Pitluck S."/>
            <person name="Richardson P."/>
            <person name="Bruce D."/>
            <person name="Goodwin L.A."/>
            <person name="Han C."/>
            <person name="Tapia R."/>
            <person name="Detter J.C."/>
            <person name="Chang Y.J."/>
            <person name="Jeffries C.D."/>
            <person name="Land M."/>
            <person name="Hauser L."/>
            <person name="Kyrpides N.C."/>
            <person name="Goker M."/>
            <person name="Ivanova N."/>
            <person name="Klenk H.P."/>
            <person name="Woyke T."/>
        </authorList>
    </citation>
    <scope>NUCLEOTIDE SEQUENCE [LARGE SCALE GENOMIC DNA]</scope>
    <source>
        <strain evidence="2">ATCC 8093 / DSM 506 / JCM 20403 / CCM 1077 / IAM 12100 / NBRC 12443 / NCIMB 10456</strain>
    </source>
</reference>
<gene>
    <name evidence="1" type="ordered locus">Snov_3124</name>
</gene>
<proteinExistence type="predicted"/>
<dbReference type="Gene3D" id="1.20.1220.20">
    <property type="entry name" value="Uncharcterised protein PF01724"/>
    <property type="match status" value="1"/>
</dbReference>
<sequence>MSTHVTRTRTGDTAPATDYDTDFHAWAMEQAKRIREGAFEALDRENVAEEIESLGREQFSKLRSAYRVLLMHMLKWDHQPEKRTRSWLLTIVQQRQKVEDVITDSPSLKSRREEATASAYRGARKEAAAETGIPLRTFPETNPYPLDEIMERAFDL</sequence>
<dbReference type="PANTHER" id="PTHR34235">
    <property type="entry name" value="SLR1203 PROTEIN-RELATED"/>
    <property type="match status" value="1"/>
</dbReference>
<protein>
    <recommendedName>
        <fullName evidence="3">DUF29 domain-containing protein</fullName>
    </recommendedName>
</protein>
<dbReference type="EMBL" id="CP002026">
    <property type="protein sequence ID" value="ADH90399.1"/>
    <property type="molecule type" value="Genomic_DNA"/>
</dbReference>
<dbReference type="OrthoDB" id="425753at2"/>
<dbReference type="HOGENOM" id="CLU_116670_0_1_5"/>
<evidence type="ECO:0000313" key="1">
    <source>
        <dbReference type="EMBL" id="ADH90399.1"/>
    </source>
</evidence>
<dbReference type="eggNOG" id="COG0639">
    <property type="taxonomic scope" value="Bacteria"/>
</dbReference>
<dbReference type="Proteomes" id="UP000006633">
    <property type="component" value="Chromosome"/>
</dbReference>
<dbReference type="AlphaFoldDB" id="D7A7U1"/>
<keyword evidence="2" id="KW-1185">Reference proteome</keyword>
<name>D7A7U1_ANCN5</name>
<dbReference type="Pfam" id="PF01724">
    <property type="entry name" value="DUF29"/>
    <property type="match status" value="1"/>
</dbReference>
<dbReference type="KEGG" id="sno:Snov_3124"/>